<evidence type="ECO:0000259" key="3">
    <source>
        <dbReference type="Pfam" id="PF08164"/>
    </source>
</evidence>
<reference evidence="6" key="2">
    <citation type="submission" date="2025-08" db="UniProtKB">
        <authorList>
            <consortium name="RefSeq"/>
        </authorList>
    </citation>
    <scope>IDENTIFICATION</scope>
    <source>
        <tissue evidence="6">Leaf</tissue>
    </source>
</reference>
<dbReference type="KEGG" id="vra:106758124"/>
<dbReference type="InterPro" id="IPR012617">
    <property type="entry name" value="AATF_C"/>
</dbReference>
<dbReference type="OrthoDB" id="5783963at2759"/>
<evidence type="ECO:0000256" key="1">
    <source>
        <dbReference type="ARBA" id="ARBA00008966"/>
    </source>
</evidence>
<dbReference type="PANTHER" id="PTHR15565:SF0">
    <property type="entry name" value="PROTEIN AATF"/>
    <property type="match status" value="1"/>
</dbReference>
<accession>A0A1S3TRZ1</accession>
<evidence type="ECO:0000256" key="2">
    <source>
        <dbReference type="SAM" id="MobiDB-lite"/>
    </source>
</evidence>
<feature type="compositionally biased region" description="Basic and acidic residues" evidence="2">
    <location>
        <begin position="62"/>
        <end position="71"/>
    </location>
</feature>
<evidence type="ECO:0000259" key="4">
    <source>
        <dbReference type="Pfam" id="PF13339"/>
    </source>
</evidence>
<name>A0A1S3TRZ1_VIGRR</name>
<organism evidence="5 6">
    <name type="scientific">Vigna radiata var. radiata</name>
    <name type="common">Mung bean</name>
    <name type="synonym">Phaseolus aureus</name>
    <dbReference type="NCBI Taxonomy" id="3916"/>
    <lineage>
        <taxon>Eukaryota</taxon>
        <taxon>Viridiplantae</taxon>
        <taxon>Streptophyta</taxon>
        <taxon>Embryophyta</taxon>
        <taxon>Tracheophyta</taxon>
        <taxon>Spermatophyta</taxon>
        <taxon>Magnoliopsida</taxon>
        <taxon>eudicotyledons</taxon>
        <taxon>Gunneridae</taxon>
        <taxon>Pentapetalae</taxon>
        <taxon>rosids</taxon>
        <taxon>fabids</taxon>
        <taxon>Fabales</taxon>
        <taxon>Fabaceae</taxon>
        <taxon>Papilionoideae</taxon>
        <taxon>50 kb inversion clade</taxon>
        <taxon>NPAAA clade</taxon>
        <taxon>indigoferoid/millettioid clade</taxon>
        <taxon>Phaseoleae</taxon>
        <taxon>Vigna</taxon>
    </lineage>
</organism>
<feature type="domain" description="Apoptosis-antagonizing transcription factor C-terminal" evidence="3">
    <location>
        <begin position="314"/>
        <end position="389"/>
    </location>
</feature>
<dbReference type="AlphaFoldDB" id="A0A1S3TRZ1"/>
<gene>
    <name evidence="6" type="primary">LOC106758124</name>
</gene>
<dbReference type="RefSeq" id="XP_014496540.1">
    <property type="nucleotide sequence ID" value="XM_014641054.2"/>
</dbReference>
<dbReference type="InterPro" id="IPR039223">
    <property type="entry name" value="AATF/Bfr2"/>
</dbReference>
<dbReference type="GO" id="GO:0005730">
    <property type="term" value="C:nucleolus"/>
    <property type="evidence" value="ECO:0007669"/>
    <property type="project" value="TreeGrafter"/>
</dbReference>
<feature type="compositionally biased region" description="Acidic residues" evidence="2">
    <location>
        <begin position="15"/>
        <end position="49"/>
    </location>
</feature>
<evidence type="ECO:0000313" key="6">
    <source>
        <dbReference type="RefSeq" id="XP_014496540.1"/>
    </source>
</evidence>
<feature type="region of interest" description="Disordered" evidence="2">
    <location>
        <begin position="1"/>
        <end position="71"/>
    </location>
</feature>
<evidence type="ECO:0000313" key="5">
    <source>
        <dbReference type="Proteomes" id="UP000087766"/>
    </source>
</evidence>
<evidence type="ECO:0008006" key="7">
    <source>
        <dbReference type="Google" id="ProtNLM"/>
    </source>
</evidence>
<dbReference type="Proteomes" id="UP000087766">
    <property type="component" value="Chromosome 4"/>
</dbReference>
<sequence>MAAKKSRKRGKSESDSDDYNNVEYEEVEHDYDDDGEEEDFDDDSGEEEEDGHKVTDDEDDGTREHSEWKNDEMEQLEKEYRDLHHQELDTLKNLKHHKDEDLLKGQAVKNQKALWYKVLELRFLLQKPFSNSNRLPQEPIKSSFCEADEAVKVAYSDLVNSSKETLDSILELQEALSARNPSITQATVGSEEISTDLDVSKHLNDSVDQEWSQISQMHKSIAGFRDKSINKWQRMTQVTTGAAAIKGKLHAFNQDISNQVSAYMRDPSRMIKQMQLRRSAVNVFGHFAEDDDKPKDAETPTDGDPELLDDSEFYQQLLKEFFETVDPSSSEKAFYALKRMQPKKRKIVDRRASKSRKIRYNVHEKIVNFMAPLPANIPPTAPKLFENLFGLRTRRSSAAAS</sequence>
<dbReference type="Pfam" id="PF13339">
    <property type="entry name" value="AATF-Che1"/>
    <property type="match status" value="1"/>
</dbReference>
<comment type="similarity">
    <text evidence="1">Belongs to the AATF family.</text>
</comment>
<dbReference type="Pfam" id="PF08164">
    <property type="entry name" value="TRAUB"/>
    <property type="match status" value="1"/>
</dbReference>
<feature type="compositionally biased region" description="Basic residues" evidence="2">
    <location>
        <begin position="1"/>
        <end position="10"/>
    </location>
</feature>
<feature type="domain" description="AATF leucine zipper-containing" evidence="4">
    <location>
        <begin position="101"/>
        <end position="234"/>
    </location>
</feature>
<protein>
    <recommendedName>
        <fullName evidence="7">Protein AATF</fullName>
    </recommendedName>
</protein>
<reference evidence="5" key="1">
    <citation type="journal article" date="2014" name="Nat. Commun.">
        <title>Genome sequence of mungbean and insights into evolution within Vigna species.</title>
        <authorList>
            <person name="Kang Y.J."/>
            <person name="Kim S.K."/>
            <person name="Kim M.Y."/>
            <person name="Lestari P."/>
            <person name="Kim K.H."/>
            <person name="Ha B.K."/>
            <person name="Jun T.H."/>
            <person name="Hwang W.J."/>
            <person name="Lee T."/>
            <person name="Lee J."/>
            <person name="Shim S."/>
            <person name="Yoon M.Y."/>
            <person name="Jang Y.E."/>
            <person name="Han K.S."/>
            <person name="Taeprayoon P."/>
            <person name="Yoon N."/>
            <person name="Somta P."/>
            <person name="Tanya P."/>
            <person name="Kim K.S."/>
            <person name="Gwag J.G."/>
            <person name="Moon J.K."/>
            <person name="Lee Y.H."/>
            <person name="Park B.S."/>
            <person name="Bombarely A."/>
            <person name="Doyle J.J."/>
            <person name="Jackson S.A."/>
            <person name="Schafleitner R."/>
            <person name="Srinives P."/>
            <person name="Varshney R.K."/>
            <person name="Lee S.H."/>
        </authorList>
    </citation>
    <scope>NUCLEOTIDE SEQUENCE [LARGE SCALE GENOMIC DNA]</scope>
    <source>
        <strain evidence="5">cv. VC1973A</strain>
    </source>
</reference>
<dbReference type="PANTHER" id="PTHR15565">
    <property type="entry name" value="AATF PROTEIN APOPTOSIS ANTAGONIZING TRANSCRIPTION FACTOR"/>
    <property type="match status" value="1"/>
</dbReference>
<keyword evidence="5" id="KW-1185">Reference proteome</keyword>
<proteinExistence type="inferred from homology"/>
<dbReference type="STRING" id="3916.A0A1S3TRZ1"/>
<dbReference type="GeneID" id="106758124"/>
<dbReference type="InterPro" id="IPR025160">
    <property type="entry name" value="AATF"/>
</dbReference>